<name>A0A8K0G1F5_IGNLU</name>
<keyword evidence="3" id="KW-1185">Reference proteome</keyword>
<gene>
    <name evidence="2" type="ORF">ILUMI_23619</name>
</gene>
<comment type="caution">
    <text evidence="2">The sequence shown here is derived from an EMBL/GenBank/DDBJ whole genome shotgun (WGS) entry which is preliminary data.</text>
</comment>
<dbReference type="Proteomes" id="UP000801492">
    <property type="component" value="Unassembled WGS sequence"/>
</dbReference>
<dbReference type="Pfam" id="PF00106">
    <property type="entry name" value="adh_short"/>
    <property type="match status" value="1"/>
</dbReference>
<evidence type="ECO:0000313" key="3">
    <source>
        <dbReference type="Proteomes" id="UP000801492"/>
    </source>
</evidence>
<dbReference type="PRINTS" id="PR00080">
    <property type="entry name" value="SDRFAMILY"/>
</dbReference>
<dbReference type="PANTHER" id="PTHR24322:SF729">
    <property type="entry name" value="MIP05442P"/>
    <property type="match status" value="1"/>
</dbReference>
<organism evidence="2 3">
    <name type="scientific">Ignelater luminosus</name>
    <name type="common">Cucubano</name>
    <name type="synonym">Pyrophorus luminosus</name>
    <dbReference type="NCBI Taxonomy" id="2038154"/>
    <lineage>
        <taxon>Eukaryota</taxon>
        <taxon>Metazoa</taxon>
        <taxon>Ecdysozoa</taxon>
        <taxon>Arthropoda</taxon>
        <taxon>Hexapoda</taxon>
        <taxon>Insecta</taxon>
        <taxon>Pterygota</taxon>
        <taxon>Neoptera</taxon>
        <taxon>Endopterygota</taxon>
        <taxon>Coleoptera</taxon>
        <taxon>Polyphaga</taxon>
        <taxon>Elateriformia</taxon>
        <taxon>Elateroidea</taxon>
        <taxon>Elateridae</taxon>
        <taxon>Agrypninae</taxon>
        <taxon>Pyrophorini</taxon>
        <taxon>Ignelater</taxon>
    </lineage>
</organism>
<dbReference type="PRINTS" id="PR00081">
    <property type="entry name" value="GDHRDH"/>
</dbReference>
<proteinExistence type="inferred from homology"/>
<protein>
    <submittedName>
        <fullName evidence="2">Uncharacterized protein</fullName>
    </submittedName>
</protein>
<reference evidence="2" key="1">
    <citation type="submission" date="2019-08" db="EMBL/GenBank/DDBJ databases">
        <title>The genome of the North American firefly Photinus pyralis.</title>
        <authorList>
            <consortium name="Photinus pyralis genome working group"/>
            <person name="Fallon T.R."/>
            <person name="Sander Lower S.E."/>
            <person name="Weng J.-K."/>
        </authorList>
    </citation>
    <scope>NUCLEOTIDE SEQUENCE</scope>
    <source>
        <strain evidence="2">TRF0915ILg1</strain>
        <tissue evidence="2">Whole body</tissue>
    </source>
</reference>
<dbReference type="CDD" id="cd05339">
    <property type="entry name" value="17beta-HSDXI-like_SDR_c"/>
    <property type="match status" value="1"/>
</dbReference>
<dbReference type="SUPFAM" id="SSF51735">
    <property type="entry name" value="NAD(P)-binding Rossmann-fold domains"/>
    <property type="match status" value="1"/>
</dbReference>
<accession>A0A8K0G1F5</accession>
<evidence type="ECO:0000256" key="1">
    <source>
        <dbReference type="RuleBase" id="RU000363"/>
    </source>
</evidence>
<dbReference type="InterPro" id="IPR002347">
    <property type="entry name" value="SDR_fam"/>
</dbReference>
<dbReference type="EMBL" id="VTPC01090607">
    <property type="protein sequence ID" value="KAF2882541.1"/>
    <property type="molecule type" value="Genomic_DNA"/>
</dbReference>
<evidence type="ECO:0000313" key="2">
    <source>
        <dbReference type="EMBL" id="KAF2882541.1"/>
    </source>
</evidence>
<dbReference type="OrthoDB" id="10253736at2759"/>
<dbReference type="Gene3D" id="3.40.50.720">
    <property type="entry name" value="NAD(P)-binding Rossmann-like Domain"/>
    <property type="match status" value="1"/>
</dbReference>
<dbReference type="GO" id="GO:0016616">
    <property type="term" value="F:oxidoreductase activity, acting on the CH-OH group of donors, NAD or NADP as acceptor"/>
    <property type="evidence" value="ECO:0007669"/>
    <property type="project" value="TreeGrafter"/>
</dbReference>
<dbReference type="PANTHER" id="PTHR24322">
    <property type="entry name" value="PKSB"/>
    <property type="match status" value="1"/>
</dbReference>
<comment type="similarity">
    <text evidence="1">Belongs to the short-chain dehydrogenases/reductases (SDR) family.</text>
</comment>
<dbReference type="AlphaFoldDB" id="A0A8K0G1F5"/>
<dbReference type="InterPro" id="IPR036291">
    <property type="entry name" value="NAD(P)-bd_dom_sf"/>
</dbReference>
<dbReference type="GO" id="GO:0005811">
    <property type="term" value="C:lipid droplet"/>
    <property type="evidence" value="ECO:0007669"/>
    <property type="project" value="TreeGrafter"/>
</dbReference>
<sequence length="246" mass="27694">MYLLTTITLLSFSAIEKVRERLHKEGHKLYTYVVDVADRKNVYKNAELVKNEVGPVDILINNAGIVAGQTFLDNPDYMIEKTFQVNVISHYWTIKAFLGDMLKRGKGHILSVGSLTGMLGTYKCTDYSATKYALTGLHESLVTELKAHGHDNIHVTLFCPYFINTGMFSGCKPRSMSMLEPKDVSKRIITAIKREEVFVTMPSTARFILPLKNYIPAKLSWAIMYRLVQGPQSMMGLKSYQDVAAA</sequence>